<reference evidence="1 2" key="1">
    <citation type="journal article" date="2018" name="Gigascience">
        <title>Genomes of trombidid mites reveal novel predicted allergens and laterally-transferred genes associated with secondary metabolism.</title>
        <authorList>
            <person name="Dong X."/>
            <person name="Chaisiri K."/>
            <person name="Xia D."/>
            <person name="Armstrong S.D."/>
            <person name="Fang Y."/>
            <person name="Donnelly M.J."/>
            <person name="Kadowaki T."/>
            <person name="McGarry J.W."/>
            <person name="Darby A.C."/>
            <person name="Makepeace B.L."/>
        </authorList>
    </citation>
    <scope>NUCLEOTIDE SEQUENCE [LARGE SCALE GENOMIC DNA]</scope>
    <source>
        <strain evidence="1">UoL-UT</strain>
    </source>
</reference>
<sequence>MFAKISREIELLLKKLTNYGKSIYAIWLKLLQRIKDLNTSSL</sequence>
<evidence type="ECO:0000313" key="2">
    <source>
        <dbReference type="Proteomes" id="UP000288716"/>
    </source>
</evidence>
<dbReference type="VEuPathDB" id="VectorBase:LDEU013338"/>
<comment type="caution">
    <text evidence="1">The sequence shown here is derived from an EMBL/GenBank/DDBJ whole genome shotgun (WGS) entry which is preliminary data.</text>
</comment>
<protein>
    <submittedName>
        <fullName evidence="1">Uncharacterized protein</fullName>
    </submittedName>
</protein>
<keyword evidence="2" id="KW-1185">Reference proteome</keyword>
<proteinExistence type="predicted"/>
<gene>
    <name evidence="1" type="ORF">B4U80_07230</name>
</gene>
<dbReference type="AlphaFoldDB" id="A0A443RTR0"/>
<evidence type="ECO:0000313" key="1">
    <source>
        <dbReference type="EMBL" id="RWS18702.1"/>
    </source>
</evidence>
<organism evidence="1 2">
    <name type="scientific">Leptotrombidium deliense</name>
    <dbReference type="NCBI Taxonomy" id="299467"/>
    <lineage>
        <taxon>Eukaryota</taxon>
        <taxon>Metazoa</taxon>
        <taxon>Ecdysozoa</taxon>
        <taxon>Arthropoda</taxon>
        <taxon>Chelicerata</taxon>
        <taxon>Arachnida</taxon>
        <taxon>Acari</taxon>
        <taxon>Acariformes</taxon>
        <taxon>Trombidiformes</taxon>
        <taxon>Prostigmata</taxon>
        <taxon>Anystina</taxon>
        <taxon>Parasitengona</taxon>
        <taxon>Trombiculoidea</taxon>
        <taxon>Trombiculidae</taxon>
        <taxon>Leptotrombidium</taxon>
    </lineage>
</organism>
<accession>A0A443RTR0</accession>
<dbReference type="EMBL" id="NCKV01035598">
    <property type="protein sequence ID" value="RWS18702.1"/>
    <property type="molecule type" value="Genomic_DNA"/>
</dbReference>
<name>A0A443RTR0_9ACAR</name>
<dbReference type="Proteomes" id="UP000288716">
    <property type="component" value="Unassembled WGS sequence"/>
</dbReference>